<dbReference type="Gene3D" id="6.20.50.140">
    <property type="match status" value="1"/>
</dbReference>
<keyword evidence="2" id="KW-0175">Coiled coil</keyword>
<feature type="compositionally biased region" description="Polar residues" evidence="3">
    <location>
        <begin position="419"/>
        <end position="431"/>
    </location>
</feature>
<comment type="subcellular location">
    <subcellularLocation>
        <location evidence="1">Cell envelope</location>
    </subcellularLocation>
</comment>
<dbReference type="PANTHER" id="PTHR32347">
    <property type="entry name" value="EFFLUX SYSTEM COMPONENT YKNX-RELATED"/>
    <property type="match status" value="1"/>
</dbReference>
<evidence type="ECO:0000313" key="7">
    <source>
        <dbReference type="EMBL" id="KKP61729.1"/>
    </source>
</evidence>
<dbReference type="Proteomes" id="UP000034004">
    <property type="component" value="Unassembled WGS sequence"/>
</dbReference>
<dbReference type="Pfam" id="PF25990">
    <property type="entry name" value="Beta-barrel_YknX"/>
    <property type="match status" value="1"/>
</dbReference>
<dbReference type="Gene3D" id="2.40.50.100">
    <property type="match status" value="1"/>
</dbReference>
<dbReference type="EMBL" id="LBPR01000008">
    <property type="protein sequence ID" value="KKP61729.1"/>
    <property type="molecule type" value="Genomic_DNA"/>
</dbReference>
<dbReference type="STRING" id="1618484.UR56_C0008G0033"/>
<feature type="transmembrane region" description="Helical" evidence="4">
    <location>
        <begin position="12"/>
        <end position="31"/>
    </location>
</feature>
<evidence type="ECO:0000259" key="5">
    <source>
        <dbReference type="Pfam" id="PF25967"/>
    </source>
</evidence>
<dbReference type="GO" id="GO:0030313">
    <property type="term" value="C:cell envelope"/>
    <property type="evidence" value="ECO:0007669"/>
    <property type="project" value="UniProtKB-SubCell"/>
</dbReference>
<comment type="caution">
    <text evidence="7">The sequence shown here is derived from an EMBL/GenBank/DDBJ whole genome shotgun (WGS) entry which is preliminary data.</text>
</comment>
<feature type="region of interest" description="Disordered" evidence="3">
    <location>
        <begin position="405"/>
        <end position="431"/>
    </location>
</feature>
<evidence type="ECO:0000256" key="3">
    <source>
        <dbReference type="SAM" id="MobiDB-lite"/>
    </source>
</evidence>
<evidence type="ECO:0000256" key="4">
    <source>
        <dbReference type="SAM" id="Phobius"/>
    </source>
</evidence>
<gene>
    <name evidence="7" type="ORF">UR56_C0008G0033</name>
</gene>
<name>A0A0G0AXE5_9BACT</name>
<proteinExistence type="predicted"/>
<dbReference type="AlphaFoldDB" id="A0A0G0AXE5"/>
<dbReference type="InterPro" id="IPR050465">
    <property type="entry name" value="UPF0194_transport"/>
</dbReference>
<protein>
    <recommendedName>
        <fullName evidence="9">Efflux transporter, RND family, MFP subunit</fullName>
    </recommendedName>
</protein>
<dbReference type="PANTHER" id="PTHR32347:SF14">
    <property type="entry name" value="EFFLUX SYSTEM COMPONENT YKNX-RELATED"/>
    <property type="match status" value="1"/>
</dbReference>
<keyword evidence="4" id="KW-1133">Transmembrane helix</keyword>
<sequence>MNKIKNWFLKMSLIKKIILIIVIFAVGYFAISKLFLNKNGKITYQTEKAVKGNLVVTVTGSGTVASTNSSNITTEATGVVKNIYVKDGDIVKTGDKIAELELDLEGQQKSSQAWASYQSAKNSLQTTKDSLFSTQADLFTKWQSYYNLSTSSKYENSDKTPNTPERQSQTEFRISEDNWLLSEAKYKAQQKAIEQAQSSLNTAWYSYQQASPIIYAPISGTVSGLSLQIGSVINSQSSSNTSATTNKIANIKTDALPTLSINLTEIDVPKIKIGDKATITFDAFSTKTFTGKVISIDMVGSVSSGVTNYPTVVLLDTKSNEILPNMGISASIITNTKDDVLLIPSSAIKSDDSGNNYVQILEKRKPVNQNIEIGLVSDSQTEIISGLKEGDTIITSTTTATTTKSSTSTQSVFGGFGSRTGTTNNVRIQGR</sequence>
<feature type="domain" description="Multidrug resistance protein MdtA-like C-terminal permuted SH3" evidence="5">
    <location>
        <begin position="339"/>
        <end position="396"/>
    </location>
</feature>
<reference evidence="7 8" key="1">
    <citation type="journal article" date="2015" name="Nature">
        <title>rRNA introns, odd ribosomes, and small enigmatic genomes across a large radiation of phyla.</title>
        <authorList>
            <person name="Brown C.T."/>
            <person name="Hug L.A."/>
            <person name="Thomas B.C."/>
            <person name="Sharon I."/>
            <person name="Castelle C.J."/>
            <person name="Singh A."/>
            <person name="Wilkins M.J."/>
            <person name="Williams K.H."/>
            <person name="Banfield J.F."/>
        </authorList>
    </citation>
    <scope>NUCLEOTIDE SEQUENCE [LARGE SCALE GENOMIC DNA]</scope>
</reference>
<evidence type="ECO:0000313" key="8">
    <source>
        <dbReference type="Proteomes" id="UP000034004"/>
    </source>
</evidence>
<keyword evidence="4" id="KW-0472">Membrane</keyword>
<evidence type="ECO:0000256" key="1">
    <source>
        <dbReference type="ARBA" id="ARBA00004196"/>
    </source>
</evidence>
<evidence type="ECO:0008006" key="9">
    <source>
        <dbReference type="Google" id="ProtNLM"/>
    </source>
</evidence>
<dbReference type="Gene3D" id="2.40.30.170">
    <property type="match status" value="1"/>
</dbReference>
<feature type="domain" description="YknX-like beta-barrel" evidence="6">
    <location>
        <begin position="262"/>
        <end position="327"/>
    </location>
</feature>
<organism evidence="7 8">
    <name type="scientific">Candidatus Roizmanbacteria bacterium GW2011_GWC2_34_23</name>
    <dbReference type="NCBI Taxonomy" id="1618484"/>
    <lineage>
        <taxon>Bacteria</taxon>
        <taxon>Candidatus Roizmaniibacteriota</taxon>
    </lineage>
</organism>
<evidence type="ECO:0000259" key="6">
    <source>
        <dbReference type="Pfam" id="PF25990"/>
    </source>
</evidence>
<dbReference type="InterPro" id="IPR058627">
    <property type="entry name" value="MdtA-like_C"/>
</dbReference>
<accession>A0A0G0AXE5</accession>
<keyword evidence="4" id="KW-0812">Transmembrane</keyword>
<dbReference type="InterPro" id="IPR058636">
    <property type="entry name" value="Beta-barrel_YknX"/>
</dbReference>
<dbReference type="Pfam" id="PF25967">
    <property type="entry name" value="RND-MFP_C"/>
    <property type="match status" value="1"/>
</dbReference>
<evidence type="ECO:0000256" key="2">
    <source>
        <dbReference type="ARBA" id="ARBA00023054"/>
    </source>
</evidence>